<gene>
    <name evidence="1" type="ORF">P5673_018710</name>
</gene>
<organism evidence="1 2">
    <name type="scientific">Acropora cervicornis</name>
    <name type="common">Staghorn coral</name>
    <dbReference type="NCBI Taxonomy" id="6130"/>
    <lineage>
        <taxon>Eukaryota</taxon>
        <taxon>Metazoa</taxon>
        <taxon>Cnidaria</taxon>
        <taxon>Anthozoa</taxon>
        <taxon>Hexacorallia</taxon>
        <taxon>Scleractinia</taxon>
        <taxon>Astrocoeniina</taxon>
        <taxon>Acroporidae</taxon>
        <taxon>Acropora</taxon>
    </lineage>
</organism>
<dbReference type="EMBL" id="JARQWQ010000042">
    <property type="protein sequence ID" value="KAK2559065.1"/>
    <property type="molecule type" value="Genomic_DNA"/>
</dbReference>
<protein>
    <submittedName>
        <fullName evidence="1">Uncharacterized protein</fullName>
    </submittedName>
</protein>
<evidence type="ECO:0000313" key="2">
    <source>
        <dbReference type="Proteomes" id="UP001249851"/>
    </source>
</evidence>
<reference evidence="1" key="2">
    <citation type="journal article" date="2023" name="Science">
        <title>Genomic signatures of disease resistance in endangered staghorn corals.</title>
        <authorList>
            <person name="Vollmer S.V."/>
            <person name="Selwyn J.D."/>
            <person name="Despard B.A."/>
            <person name="Roesel C.L."/>
        </authorList>
    </citation>
    <scope>NUCLEOTIDE SEQUENCE</scope>
    <source>
        <strain evidence="1">K2</strain>
    </source>
</reference>
<dbReference type="AlphaFoldDB" id="A0AAD9QD87"/>
<name>A0AAD9QD87_ACRCE</name>
<accession>A0AAD9QD87</accession>
<dbReference type="PANTHER" id="PTHR35378:SF3">
    <property type="match status" value="1"/>
</dbReference>
<sequence>MVKPNHIMTKPHHVMVKPHHVMVKPHHIMVKPHHLMVKPHHIRIKPHHIMMKARHIMVKPQHIMRKPHHVMVKPFQAMMKPHHVMVKPHHMMMKPHHIMVKPHHVITNDHVRKDRFNLATLAVGNNKNLNVAQFVSLHQKEIESNPHFYGDKEIEDDMETLPTTTDSAGSPEMHKHVDNINSVTNDTEHLPDEDISMEQIIQLHKQVSQDIEYKICTSDNNFRQCCFKYLSLYRKIIAKCRGQAPVAALASAYMHTLTRIGIGIICLSYTTVQELKYSQQPFPEENLA</sequence>
<dbReference type="Proteomes" id="UP001249851">
    <property type="component" value="Unassembled WGS sequence"/>
</dbReference>
<comment type="caution">
    <text evidence="1">The sequence shown here is derived from an EMBL/GenBank/DDBJ whole genome shotgun (WGS) entry which is preliminary data.</text>
</comment>
<dbReference type="PANTHER" id="PTHR35378">
    <property type="entry name" value="UNNAMED PRODUCT"/>
    <property type="match status" value="1"/>
</dbReference>
<proteinExistence type="predicted"/>
<keyword evidence="2" id="KW-1185">Reference proteome</keyword>
<evidence type="ECO:0000313" key="1">
    <source>
        <dbReference type="EMBL" id="KAK2559065.1"/>
    </source>
</evidence>
<reference evidence="1" key="1">
    <citation type="journal article" date="2023" name="G3 (Bethesda)">
        <title>Whole genome assembly and annotation of the endangered Caribbean coral Acropora cervicornis.</title>
        <authorList>
            <person name="Selwyn J.D."/>
            <person name="Vollmer S.V."/>
        </authorList>
    </citation>
    <scope>NUCLEOTIDE SEQUENCE</scope>
    <source>
        <strain evidence="1">K2</strain>
    </source>
</reference>